<gene>
    <name evidence="10" type="ORF">SAMN06265373_101340</name>
</gene>
<keyword evidence="11" id="KW-1185">Reference proteome</keyword>
<dbReference type="PANTHER" id="PTHR18866:SF33">
    <property type="entry name" value="METHYLCROTONOYL-COA CARBOXYLASE SUBUNIT ALPHA, MITOCHONDRIAL-RELATED"/>
    <property type="match status" value="1"/>
</dbReference>
<feature type="domain" description="Biotin carboxylation" evidence="9">
    <location>
        <begin position="3"/>
        <end position="447"/>
    </location>
</feature>
<dbReference type="Pfam" id="PF02786">
    <property type="entry name" value="CPSase_L_D2"/>
    <property type="match status" value="1"/>
</dbReference>
<dbReference type="Gene3D" id="3.30.470.20">
    <property type="entry name" value="ATP-grasp fold, B domain"/>
    <property type="match status" value="1"/>
</dbReference>
<comment type="caution">
    <text evidence="10">The sequence shown here is derived from an EMBL/GenBank/DDBJ whole genome shotgun (WGS) entry which is preliminary data.</text>
</comment>
<dbReference type="CDD" id="cd06850">
    <property type="entry name" value="biotinyl_domain"/>
    <property type="match status" value="1"/>
</dbReference>
<evidence type="ECO:0000256" key="1">
    <source>
        <dbReference type="ARBA" id="ARBA00001953"/>
    </source>
</evidence>
<dbReference type="Pfam" id="PF00289">
    <property type="entry name" value="Biotin_carb_N"/>
    <property type="match status" value="1"/>
</dbReference>
<evidence type="ECO:0000313" key="10">
    <source>
        <dbReference type="EMBL" id="SMP02963.1"/>
    </source>
</evidence>
<dbReference type="SUPFAM" id="SSF51246">
    <property type="entry name" value="Rudiment single hybrid motif"/>
    <property type="match status" value="1"/>
</dbReference>
<dbReference type="SUPFAM" id="SSF51230">
    <property type="entry name" value="Single hybrid motif"/>
    <property type="match status" value="1"/>
</dbReference>
<reference evidence="10 11" key="1">
    <citation type="submission" date="2017-05" db="EMBL/GenBank/DDBJ databases">
        <authorList>
            <person name="Varghese N."/>
            <person name="Submissions S."/>
        </authorList>
    </citation>
    <scope>NUCLEOTIDE SEQUENCE [LARGE SCALE GENOMIC DNA]</scope>
    <source>
        <strain evidence="10 11">DSM 29734</strain>
    </source>
</reference>
<sequence length="653" mass="68619">MRTFDTLLIANRGEIACRIIRTARDLGLRTVAVYSKADARALHVSMADEAHHIGASQAAESYLNIDAILAAAKASGAGAIHPGYGFLSENATFARAVAEAGLTFIGPSPGSIEIMGDKAIAKAHMLAAGVPCVPGYQGADRSDATLMSHAQDIGVPLMVKAAAGGGGKGMRLVTTLDDLPEALTLARSEASAAFGNDTLILERAVQNARHIEIQVFADHAGNTIALGERDCSVQRRHQKVIEEAPAPGMGQTIRKRMEKAAIAVAKSVGYVGAGTVEFLLDQNGKDFYFLEMNTRLQVEHPVTEMVTGLDLVALQLAVAQGKPLPLSQEDVTLQGHAIEVRLYAEDPTSGFLPSIGKIHQFEIDNAIRVDRGVQSGDAVSPFYDPMLAKLVAYGDTRDAALRKLIQALDNTAILGVTTNLPFLRGLLDHPEVKAGTASTTFLDNTYPNGPSKPALTSKTIALATAQLLRSESQTAQRQSLLSDTSLLGFSSDGGLPIPLDLSIDGDTHNLTATGVGTDHITVAGAGDGWSHTISTDLRIDGLRTQAHHTADDTGGLYLQTAGHHLHVTRAQPWDTTDAASTGALTAPMPGLLVALNISAGDSVTKGDTLAVLEAMKMQHQLSAPADGIVVDLHAEAGQQLTKGALILTMEDPS</sequence>
<dbReference type="Proteomes" id="UP001157961">
    <property type="component" value="Unassembled WGS sequence"/>
</dbReference>
<name>A0ABY1N8H2_9RHOB</name>
<dbReference type="PROSITE" id="PS50979">
    <property type="entry name" value="BC"/>
    <property type="match status" value="1"/>
</dbReference>
<dbReference type="PANTHER" id="PTHR18866">
    <property type="entry name" value="CARBOXYLASE:PYRUVATE/ACETYL-COA/PROPIONYL-COA CARBOXYLASE"/>
    <property type="match status" value="1"/>
</dbReference>
<feature type="domain" description="Lipoyl-binding" evidence="7">
    <location>
        <begin position="575"/>
        <end position="650"/>
    </location>
</feature>
<evidence type="ECO:0000259" key="8">
    <source>
        <dbReference type="PROSITE" id="PS50975"/>
    </source>
</evidence>
<proteinExistence type="predicted"/>
<keyword evidence="3 6" id="KW-0547">Nucleotide-binding</keyword>
<evidence type="ECO:0000259" key="7">
    <source>
        <dbReference type="PROSITE" id="PS50968"/>
    </source>
</evidence>
<dbReference type="InterPro" id="IPR000089">
    <property type="entry name" value="Biotin_lipoyl"/>
</dbReference>
<dbReference type="Pfam" id="PF02785">
    <property type="entry name" value="Biotin_carb_C"/>
    <property type="match status" value="1"/>
</dbReference>
<dbReference type="InterPro" id="IPR050856">
    <property type="entry name" value="Biotin_carboxylase_complex"/>
</dbReference>
<comment type="cofactor">
    <cofactor evidence="1">
        <name>biotin</name>
        <dbReference type="ChEBI" id="CHEBI:57586"/>
    </cofactor>
</comment>
<dbReference type="InterPro" id="IPR016185">
    <property type="entry name" value="PreATP-grasp_dom_sf"/>
</dbReference>
<keyword evidence="5" id="KW-0092">Biotin</keyword>
<dbReference type="EMBL" id="FXTY01000001">
    <property type="protein sequence ID" value="SMP02963.1"/>
    <property type="molecule type" value="Genomic_DNA"/>
</dbReference>
<keyword evidence="2" id="KW-0436">Ligase</keyword>
<dbReference type="InterPro" id="IPR011053">
    <property type="entry name" value="Single_hybrid_motif"/>
</dbReference>
<protein>
    <submittedName>
        <fullName evidence="10">Geranyl-CoA carboxylase alpha subunit</fullName>
    </submittedName>
</protein>
<evidence type="ECO:0000256" key="6">
    <source>
        <dbReference type="PROSITE-ProRule" id="PRU00409"/>
    </source>
</evidence>
<evidence type="ECO:0000256" key="5">
    <source>
        <dbReference type="ARBA" id="ARBA00023267"/>
    </source>
</evidence>
<dbReference type="SMART" id="SM00878">
    <property type="entry name" value="Biotin_carb_C"/>
    <property type="match status" value="1"/>
</dbReference>
<evidence type="ECO:0000313" key="11">
    <source>
        <dbReference type="Proteomes" id="UP001157961"/>
    </source>
</evidence>
<feature type="domain" description="ATP-grasp" evidence="8">
    <location>
        <begin position="122"/>
        <end position="320"/>
    </location>
</feature>
<evidence type="ECO:0000259" key="9">
    <source>
        <dbReference type="PROSITE" id="PS50979"/>
    </source>
</evidence>
<dbReference type="InterPro" id="IPR005479">
    <property type="entry name" value="CPAse_ATP-bd"/>
</dbReference>
<dbReference type="InterPro" id="IPR011764">
    <property type="entry name" value="Biotin_carboxylation_dom"/>
</dbReference>
<dbReference type="InterPro" id="IPR011054">
    <property type="entry name" value="Rudment_hybrid_motif"/>
</dbReference>
<dbReference type="PROSITE" id="PS50968">
    <property type="entry name" value="BIOTINYL_LIPOYL"/>
    <property type="match status" value="1"/>
</dbReference>
<dbReference type="InterPro" id="IPR011761">
    <property type="entry name" value="ATP-grasp"/>
</dbReference>
<dbReference type="NCBIfam" id="NF006367">
    <property type="entry name" value="PRK08591.1"/>
    <property type="match status" value="1"/>
</dbReference>
<evidence type="ECO:0000256" key="4">
    <source>
        <dbReference type="ARBA" id="ARBA00022840"/>
    </source>
</evidence>
<dbReference type="PROSITE" id="PS00867">
    <property type="entry name" value="CPSASE_2"/>
    <property type="match status" value="1"/>
</dbReference>
<dbReference type="PROSITE" id="PS50975">
    <property type="entry name" value="ATP_GRASP"/>
    <property type="match status" value="1"/>
</dbReference>
<dbReference type="PROSITE" id="PS00188">
    <property type="entry name" value="BIOTIN"/>
    <property type="match status" value="1"/>
</dbReference>
<dbReference type="InterPro" id="IPR005481">
    <property type="entry name" value="BC-like_N"/>
</dbReference>
<keyword evidence="4 6" id="KW-0067">ATP-binding</keyword>
<dbReference type="RefSeq" id="WP_283424202.1">
    <property type="nucleotide sequence ID" value="NZ_FXTY01000001.1"/>
</dbReference>
<dbReference type="Gene3D" id="2.40.50.100">
    <property type="match status" value="1"/>
</dbReference>
<dbReference type="Pfam" id="PF00364">
    <property type="entry name" value="Biotin_lipoyl"/>
    <property type="match status" value="1"/>
</dbReference>
<organism evidence="10 11">
    <name type="scientific">Shimia sagamensis</name>
    <dbReference type="NCBI Taxonomy" id="1566352"/>
    <lineage>
        <taxon>Bacteria</taxon>
        <taxon>Pseudomonadati</taxon>
        <taxon>Pseudomonadota</taxon>
        <taxon>Alphaproteobacteria</taxon>
        <taxon>Rhodobacterales</taxon>
        <taxon>Roseobacteraceae</taxon>
    </lineage>
</organism>
<accession>A0ABY1N8H2</accession>
<dbReference type="InterPro" id="IPR005482">
    <property type="entry name" value="Biotin_COase_C"/>
</dbReference>
<dbReference type="InterPro" id="IPR001882">
    <property type="entry name" value="Biotin_BS"/>
</dbReference>
<evidence type="ECO:0000256" key="2">
    <source>
        <dbReference type="ARBA" id="ARBA00022598"/>
    </source>
</evidence>
<dbReference type="PROSITE" id="PS00866">
    <property type="entry name" value="CPSASE_1"/>
    <property type="match status" value="1"/>
</dbReference>
<dbReference type="SUPFAM" id="SSF56059">
    <property type="entry name" value="Glutathione synthetase ATP-binding domain-like"/>
    <property type="match status" value="1"/>
</dbReference>
<evidence type="ECO:0000256" key="3">
    <source>
        <dbReference type="ARBA" id="ARBA00022741"/>
    </source>
</evidence>
<dbReference type="SUPFAM" id="SSF52440">
    <property type="entry name" value="PreATP-grasp domain"/>
    <property type="match status" value="1"/>
</dbReference>